<keyword evidence="23" id="KW-1185">Reference proteome</keyword>
<dbReference type="Gene3D" id="1.10.540.10">
    <property type="entry name" value="Acyl-CoA dehydrogenase/oxidase, N-terminal domain"/>
    <property type="match status" value="1"/>
</dbReference>
<dbReference type="Pfam" id="PF02771">
    <property type="entry name" value="Acyl-CoA_dh_N"/>
    <property type="match status" value="1"/>
</dbReference>
<dbReference type="SUPFAM" id="SSF56645">
    <property type="entry name" value="Acyl-CoA dehydrogenase NM domain-like"/>
    <property type="match status" value="1"/>
</dbReference>
<dbReference type="Gene3D" id="1.20.140.10">
    <property type="entry name" value="Butyryl-CoA Dehydrogenase, subunit A, domain 3"/>
    <property type="match status" value="2"/>
</dbReference>
<evidence type="ECO:0000256" key="9">
    <source>
        <dbReference type="ARBA" id="ARBA00022990"/>
    </source>
</evidence>
<evidence type="ECO:0000259" key="20">
    <source>
        <dbReference type="Pfam" id="PF02771"/>
    </source>
</evidence>
<protein>
    <recommendedName>
        <fullName evidence="24">Acyl-CoA dehydrogenase</fullName>
    </recommendedName>
</protein>
<proteinExistence type="inferred from homology"/>
<evidence type="ECO:0000256" key="12">
    <source>
        <dbReference type="ARBA" id="ARBA00023136"/>
    </source>
</evidence>
<dbReference type="Proteomes" id="UP001162031">
    <property type="component" value="Unassembled WGS sequence"/>
</dbReference>
<dbReference type="Gene3D" id="2.40.110.10">
    <property type="entry name" value="Butyryl-CoA Dehydrogenase, subunit A, domain 2"/>
    <property type="match status" value="1"/>
</dbReference>
<comment type="catalytic activity">
    <reaction evidence="16">
        <text>octadecanoyl-CoA + oxidized [electron-transfer flavoprotein] + H(+) = (2E)-octadecenoyl-CoA + reduced [electron-transfer flavoprotein]</text>
        <dbReference type="Rhea" id="RHEA:47240"/>
        <dbReference type="Rhea" id="RHEA-COMP:10685"/>
        <dbReference type="Rhea" id="RHEA-COMP:10686"/>
        <dbReference type="ChEBI" id="CHEBI:15378"/>
        <dbReference type="ChEBI" id="CHEBI:57394"/>
        <dbReference type="ChEBI" id="CHEBI:57692"/>
        <dbReference type="ChEBI" id="CHEBI:58307"/>
        <dbReference type="ChEBI" id="CHEBI:71412"/>
    </reaction>
    <physiologicalReaction direction="left-to-right" evidence="16">
        <dbReference type="Rhea" id="RHEA:47241"/>
    </physiologicalReaction>
</comment>
<dbReference type="InterPro" id="IPR009100">
    <property type="entry name" value="AcylCoA_DH/oxidase_NM_dom_sf"/>
</dbReference>
<dbReference type="Pfam" id="PF00441">
    <property type="entry name" value="Acyl-CoA_dh_1"/>
    <property type="match status" value="1"/>
</dbReference>
<keyword evidence="10 17" id="KW-0560">Oxidoreductase</keyword>
<accession>A0AAV0U834</accession>
<evidence type="ECO:0000256" key="8">
    <source>
        <dbReference type="ARBA" id="ARBA00022946"/>
    </source>
</evidence>
<evidence type="ECO:0000256" key="3">
    <source>
        <dbReference type="ARBA" id="ARBA00009347"/>
    </source>
</evidence>
<evidence type="ECO:0000259" key="19">
    <source>
        <dbReference type="Pfam" id="PF02770"/>
    </source>
</evidence>
<dbReference type="FunFam" id="1.20.140.10:FF:000008">
    <property type="entry name" value="acyl-CoA dehydrogenase family member 9, mitochondrial"/>
    <property type="match status" value="1"/>
</dbReference>
<keyword evidence="7 17" id="KW-0274">FAD</keyword>
<dbReference type="InterPro" id="IPR046373">
    <property type="entry name" value="Acyl-CoA_Oxase/DH_mid-dom_sf"/>
</dbReference>
<keyword evidence="4" id="KW-0597">Phosphoprotein</keyword>
<feature type="domain" description="ACAD9/ACADV-like C-terminal" evidence="21">
    <location>
        <begin position="486"/>
        <end position="601"/>
    </location>
</feature>
<comment type="caution">
    <text evidence="22">The sequence shown here is derived from an EMBL/GenBank/DDBJ whole genome shotgun (WGS) entry which is preliminary data.</text>
</comment>
<dbReference type="EMBL" id="CANTFL010001109">
    <property type="protein sequence ID" value="CAI5731605.1"/>
    <property type="molecule type" value="Genomic_DNA"/>
</dbReference>
<comment type="catalytic activity">
    <reaction evidence="13">
        <text>oxidized [electron-transfer flavoprotein] + hexadecanoyl-CoA + H(+) = (2E)-hexadecenoyl-CoA + reduced [electron-transfer flavoprotein]</text>
        <dbReference type="Rhea" id="RHEA:43448"/>
        <dbReference type="Rhea" id="RHEA-COMP:10685"/>
        <dbReference type="Rhea" id="RHEA-COMP:10686"/>
        <dbReference type="ChEBI" id="CHEBI:15378"/>
        <dbReference type="ChEBI" id="CHEBI:57379"/>
        <dbReference type="ChEBI" id="CHEBI:57692"/>
        <dbReference type="ChEBI" id="CHEBI:58307"/>
        <dbReference type="ChEBI" id="CHEBI:61526"/>
    </reaction>
    <physiologicalReaction direction="left-to-right" evidence="13">
        <dbReference type="Rhea" id="RHEA:43449"/>
    </physiologicalReaction>
</comment>
<evidence type="ECO:0000313" key="23">
    <source>
        <dbReference type="Proteomes" id="UP001162031"/>
    </source>
</evidence>
<evidence type="ECO:0000256" key="2">
    <source>
        <dbReference type="ARBA" id="ARBA00004637"/>
    </source>
</evidence>
<feature type="domain" description="Acyl-CoA oxidase/dehydrogenase middle" evidence="19">
    <location>
        <begin position="170"/>
        <end position="266"/>
    </location>
</feature>
<evidence type="ECO:0000256" key="17">
    <source>
        <dbReference type="RuleBase" id="RU362125"/>
    </source>
</evidence>
<sequence>MRLLPLRCRHRLLLRHRNVRSLQTAAEAAADVSYTRGLFLGVNNAARAFPYPELSPNEAETLQMLVDPVAKFFRSVDSRAIDETKTIPPEVLHDMKELGLFGLQIPEDLHGLGLSNTGYARVCEEITDGSLAVTVMAHQSIGLKGILLNGNDAQKAKYLPKLATGEHIAAFALTEPSSGSDAGSIKTRATLSEDGRHFVLNGNKIWISNGGWADVLTVFAQTDVNGTDKVTAFIVERAFGGVTSGPSEDKLGIRGSNTCQVFFDNCKVPIENVLGGGPEMNTGGAAGVGQGFKVAMNILNNGRFGLGACAGASLRRVLGVAAEHANSRKQFGAPLANFGLIQKKFGTMALDAYAIESMAFMTTGMIDRGDPSCEIEAAMCKVYGSEAAFTGINECIQVMGGTGFMKEWPFERLMRDCRILSIFEGTNEILRMLIALSGIRTAGERLSAVGKLLQNPLSDPSNAAKEISDRLQRKFSPSPLKGAHSSLSGQVNLLQKRTAEFGDAVEYLLRKHGKKIVNEQMQLERVADSAIALFAMTATISRSSASLTAGNESAEHEKKLTMLYCDVTSSRIQTLLRDIKMAGKRDEQLREIAAEVLTAGKYIPSHATGIDC</sequence>
<dbReference type="Pfam" id="PF21343">
    <property type="entry name" value="ACAD9-ACADV_C"/>
    <property type="match status" value="1"/>
</dbReference>
<evidence type="ECO:0000256" key="13">
    <source>
        <dbReference type="ARBA" id="ARBA00047916"/>
    </source>
</evidence>
<evidence type="ECO:0000256" key="11">
    <source>
        <dbReference type="ARBA" id="ARBA00023128"/>
    </source>
</evidence>
<dbReference type="Pfam" id="PF02770">
    <property type="entry name" value="Acyl-CoA_dh_M"/>
    <property type="match status" value="1"/>
</dbReference>
<dbReference type="PANTHER" id="PTHR43884">
    <property type="entry name" value="ACYL-COA DEHYDROGENASE"/>
    <property type="match status" value="1"/>
</dbReference>
<dbReference type="GO" id="GO:0005743">
    <property type="term" value="C:mitochondrial inner membrane"/>
    <property type="evidence" value="ECO:0007669"/>
    <property type="project" value="UniProtKB-SubCell"/>
</dbReference>
<organism evidence="22 23">
    <name type="scientific">Hyaloperonospora brassicae</name>
    <name type="common">Brassica downy mildew</name>
    <name type="synonym">Peronospora brassicae</name>
    <dbReference type="NCBI Taxonomy" id="162125"/>
    <lineage>
        <taxon>Eukaryota</taxon>
        <taxon>Sar</taxon>
        <taxon>Stramenopiles</taxon>
        <taxon>Oomycota</taxon>
        <taxon>Peronosporomycetes</taxon>
        <taxon>Peronosporales</taxon>
        <taxon>Peronosporaceae</taxon>
        <taxon>Hyaloperonospora</taxon>
    </lineage>
</organism>
<dbReference type="PROSITE" id="PS00072">
    <property type="entry name" value="ACYL_COA_DH_1"/>
    <property type="match status" value="1"/>
</dbReference>
<evidence type="ECO:0000313" key="22">
    <source>
        <dbReference type="EMBL" id="CAI5731605.1"/>
    </source>
</evidence>
<dbReference type="InterPro" id="IPR009075">
    <property type="entry name" value="AcylCo_DH/oxidase_C"/>
</dbReference>
<dbReference type="FunFam" id="1.10.540.10:FF:000001">
    <property type="entry name" value="Very long-chain-specific acyl-CoA dehydrogenase, mitochondrial"/>
    <property type="match status" value="1"/>
</dbReference>
<dbReference type="InterPro" id="IPR006089">
    <property type="entry name" value="Acyl-CoA_DH_CS"/>
</dbReference>
<evidence type="ECO:0000256" key="1">
    <source>
        <dbReference type="ARBA" id="ARBA00001974"/>
    </source>
</evidence>
<evidence type="ECO:0000256" key="14">
    <source>
        <dbReference type="ARBA" id="ARBA00049038"/>
    </source>
</evidence>
<comment type="catalytic activity">
    <reaction evidence="14">
        <text>tetradecanoyl-CoA + oxidized [electron-transfer flavoprotein] + H(+) = (2E)-tetradecenoyl-CoA + reduced [electron-transfer flavoprotein]</text>
        <dbReference type="Rhea" id="RHEA:47316"/>
        <dbReference type="Rhea" id="RHEA-COMP:10685"/>
        <dbReference type="Rhea" id="RHEA-COMP:10686"/>
        <dbReference type="ChEBI" id="CHEBI:15378"/>
        <dbReference type="ChEBI" id="CHEBI:57385"/>
        <dbReference type="ChEBI" id="CHEBI:57692"/>
        <dbReference type="ChEBI" id="CHEBI:58307"/>
        <dbReference type="ChEBI" id="CHEBI:61405"/>
    </reaction>
    <physiologicalReaction direction="left-to-right" evidence="14">
        <dbReference type="Rhea" id="RHEA:47317"/>
    </physiologicalReaction>
</comment>
<dbReference type="SUPFAM" id="SSF47203">
    <property type="entry name" value="Acyl-CoA dehydrogenase C-terminal domain-like"/>
    <property type="match status" value="1"/>
</dbReference>
<dbReference type="InterPro" id="IPR006091">
    <property type="entry name" value="Acyl-CoA_Oxase/DH_mid-dom"/>
</dbReference>
<dbReference type="InterPro" id="IPR013786">
    <property type="entry name" value="AcylCoA_DH/ox_N"/>
</dbReference>
<dbReference type="FunFam" id="2.40.110.10:FF:000006">
    <property type="entry name" value="very long-chain specific acyl-CoA dehydrogenase, mitochondrial"/>
    <property type="match status" value="1"/>
</dbReference>
<dbReference type="GO" id="GO:0050660">
    <property type="term" value="F:flavin adenine dinucleotide binding"/>
    <property type="evidence" value="ECO:0007669"/>
    <property type="project" value="InterPro"/>
</dbReference>
<feature type="domain" description="Acyl-CoA dehydrogenase/oxidase N-terminal" evidence="20">
    <location>
        <begin position="60"/>
        <end position="166"/>
    </location>
</feature>
<dbReference type="GO" id="GO:0006631">
    <property type="term" value="P:fatty acid metabolic process"/>
    <property type="evidence" value="ECO:0007669"/>
    <property type="project" value="UniProtKB-ARBA"/>
</dbReference>
<evidence type="ECO:0000256" key="4">
    <source>
        <dbReference type="ARBA" id="ARBA00022553"/>
    </source>
</evidence>
<keyword evidence="12" id="KW-0472">Membrane</keyword>
<evidence type="ECO:0000256" key="5">
    <source>
        <dbReference type="ARBA" id="ARBA00022630"/>
    </source>
</evidence>
<comment type="cofactor">
    <cofactor evidence="1 17">
        <name>FAD</name>
        <dbReference type="ChEBI" id="CHEBI:57692"/>
    </cofactor>
</comment>
<dbReference type="InterPro" id="IPR037069">
    <property type="entry name" value="AcylCoA_DH/ox_N_sf"/>
</dbReference>
<dbReference type="PROSITE" id="PS00073">
    <property type="entry name" value="ACYL_COA_DH_2"/>
    <property type="match status" value="1"/>
</dbReference>
<evidence type="ECO:0008006" key="24">
    <source>
        <dbReference type="Google" id="ProtNLM"/>
    </source>
</evidence>
<evidence type="ECO:0000256" key="7">
    <source>
        <dbReference type="ARBA" id="ARBA00022827"/>
    </source>
</evidence>
<name>A0AAV0U834_HYABA</name>
<dbReference type="PANTHER" id="PTHR43884:SF9">
    <property type="entry name" value="COMPLEX I ASSEMBLY FACTOR ACAD9, MITOCHONDRIAL"/>
    <property type="match status" value="1"/>
</dbReference>
<reference evidence="22" key="1">
    <citation type="submission" date="2022-12" db="EMBL/GenBank/DDBJ databases">
        <authorList>
            <person name="Webb A."/>
        </authorList>
    </citation>
    <scope>NUCLEOTIDE SEQUENCE</scope>
    <source>
        <strain evidence="22">Hp1</strain>
    </source>
</reference>
<gene>
    <name evidence="22" type="ORF">HBR001_LOCUS5246</name>
</gene>
<evidence type="ECO:0000256" key="6">
    <source>
        <dbReference type="ARBA" id="ARBA00022792"/>
    </source>
</evidence>
<dbReference type="AlphaFoldDB" id="A0AAV0U834"/>
<keyword evidence="8" id="KW-0809">Transit peptide</keyword>
<evidence type="ECO:0000256" key="16">
    <source>
        <dbReference type="ARBA" id="ARBA00049224"/>
    </source>
</evidence>
<dbReference type="GO" id="GO:0003995">
    <property type="term" value="F:acyl-CoA dehydrogenase activity"/>
    <property type="evidence" value="ECO:0007669"/>
    <property type="project" value="InterPro"/>
</dbReference>
<keyword evidence="9" id="KW-0007">Acetylation</keyword>
<dbReference type="InterPro" id="IPR036250">
    <property type="entry name" value="AcylCo_DH-like_C"/>
</dbReference>
<evidence type="ECO:0000259" key="21">
    <source>
        <dbReference type="Pfam" id="PF21343"/>
    </source>
</evidence>
<comment type="subcellular location">
    <subcellularLocation>
        <location evidence="2">Mitochondrion inner membrane</location>
        <topology evidence="2">Peripheral membrane protein</topology>
    </subcellularLocation>
</comment>
<keyword evidence="11" id="KW-0496">Mitochondrion</keyword>
<evidence type="ECO:0000259" key="18">
    <source>
        <dbReference type="Pfam" id="PF00441"/>
    </source>
</evidence>
<comment type="catalytic activity">
    <reaction evidence="15">
        <text>eicosanoyl-CoA + oxidized [electron-transfer flavoprotein] + H(+) = (2E)-eicosenoyl-CoA + reduced [electron-transfer flavoprotein]</text>
        <dbReference type="Rhea" id="RHEA:47236"/>
        <dbReference type="Rhea" id="RHEA-COMP:10685"/>
        <dbReference type="Rhea" id="RHEA-COMP:10686"/>
        <dbReference type="ChEBI" id="CHEBI:15378"/>
        <dbReference type="ChEBI" id="CHEBI:57380"/>
        <dbReference type="ChEBI" id="CHEBI:57692"/>
        <dbReference type="ChEBI" id="CHEBI:58307"/>
        <dbReference type="ChEBI" id="CHEBI:74691"/>
    </reaction>
    <physiologicalReaction direction="left-to-right" evidence="15">
        <dbReference type="Rhea" id="RHEA:47237"/>
    </physiologicalReaction>
</comment>
<keyword evidence="6" id="KW-0999">Mitochondrion inner membrane</keyword>
<dbReference type="InterPro" id="IPR049448">
    <property type="entry name" value="ACAD9/ACADV-like_C"/>
</dbReference>
<feature type="domain" description="Acyl-CoA dehydrogenase/oxidase C-terminal" evidence="18">
    <location>
        <begin position="289"/>
        <end position="435"/>
    </location>
</feature>
<keyword evidence="5 17" id="KW-0285">Flavoprotein</keyword>
<comment type="similarity">
    <text evidence="3 17">Belongs to the acyl-CoA dehydrogenase family.</text>
</comment>
<evidence type="ECO:0000256" key="10">
    <source>
        <dbReference type="ARBA" id="ARBA00023002"/>
    </source>
</evidence>
<evidence type="ECO:0000256" key="15">
    <source>
        <dbReference type="ARBA" id="ARBA00049140"/>
    </source>
</evidence>